<evidence type="ECO:0000313" key="8">
    <source>
        <dbReference type="EMBL" id="CAL1694431.1"/>
    </source>
</evidence>
<comment type="subcellular location">
    <subcellularLocation>
        <location evidence="1">Membrane</location>
        <topology evidence="1">Multi-pass membrane protein</topology>
    </subcellularLocation>
</comment>
<protein>
    <recommendedName>
        <fullName evidence="10">Alkaline phytoceramidase</fullName>
    </recommendedName>
</protein>
<keyword evidence="9" id="KW-1185">Reference proteome</keyword>
<evidence type="ECO:0000256" key="6">
    <source>
        <dbReference type="ARBA" id="ARBA00023136"/>
    </source>
</evidence>
<keyword evidence="4" id="KW-0378">Hydrolase</keyword>
<organism evidence="8 9">
    <name type="scientific">Somion occarium</name>
    <dbReference type="NCBI Taxonomy" id="3059160"/>
    <lineage>
        <taxon>Eukaryota</taxon>
        <taxon>Fungi</taxon>
        <taxon>Dikarya</taxon>
        <taxon>Basidiomycota</taxon>
        <taxon>Agaricomycotina</taxon>
        <taxon>Agaricomycetes</taxon>
        <taxon>Polyporales</taxon>
        <taxon>Cerrenaceae</taxon>
        <taxon>Somion</taxon>
    </lineage>
</organism>
<gene>
    <name evidence="8" type="ORF">GFSPODELE1_LOCUS302</name>
</gene>
<feature type="transmembrane region" description="Helical" evidence="7">
    <location>
        <begin position="135"/>
        <end position="153"/>
    </location>
</feature>
<feature type="transmembrane region" description="Helical" evidence="7">
    <location>
        <begin position="159"/>
        <end position="180"/>
    </location>
</feature>
<reference evidence="9" key="1">
    <citation type="submission" date="2024-04" db="EMBL/GenBank/DDBJ databases">
        <authorList>
            <person name="Shaw F."/>
            <person name="Minotto A."/>
        </authorList>
    </citation>
    <scope>NUCLEOTIDE SEQUENCE [LARGE SCALE GENOMIC DNA]</scope>
</reference>
<keyword evidence="6 7" id="KW-0472">Membrane</keyword>
<evidence type="ECO:0000256" key="3">
    <source>
        <dbReference type="ARBA" id="ARBA00022692"/>
    </source>
</evidence>
<name>A0ABP1CFM7_9APHY</name>
<keyword evidence="5 7" id="KW-1133">Transmembrane helix</keyword>
<feature type="transmembrane region" description="Helical" evidence="7">
    <location>
        <begin position="77"/>
        <end position="101"/>
    </location>
</feature>
<dbReference type="Pfam" id="PF05875">
    <property type="entry name" value="Ceramidase"/>
    <property type="match status" value="1"/>
</dbReference>
<evidence type="ECO:0008006" key="10">
    <source>
        <dbReference type="Google" id="ProtNLM"/>
    </source>
</evidence>
<dbReference type="EMBL" id="OZ037944">
    <property type="protein sequence ID" value="CAL1694431.1"/>
    <property type="molecule type" value="Genomic_DNA"/>
</dbReference>
<evidence type="ECO:0000256" key="5">
    <source>
        <dbReference type="ARBA" id="ARBA00022989"/>
    </source>
</evidence>
<dbReference type="Proteomes" id="UP001497453">
    <property type="component" value="Chromosome 1"/>
</dbReference>
<evidence type="ECO:0000256" key="4">
    <source>
        <dbReference type="ARBA" id="ARBA00022801"/>
    </source>
</evidence>
<keyword evidence="3 7" id="KW-0812">Transmembrane</keyword>
<proteinExistence type="inferred from homology"/>
<evidence type="ECO:0000256" key="2">
    <source>
        <dbReference type="ARBA" id="ARBA00009780"/>
    </source>
</evidence>
<feature type="transmembrane region" description="Helical" evidence="7">
    <location>
        <begin position="200"/>
        <end position="217"/>
    </location>
</feature>
<comment type="similarity">
    <text evidence="2">Belongs to the alkaline ceramidase family.</text>
</comment>
<accession>A0ABP1CFM7</accession>
<evidence type="ECO:0000256" key="7">
    <source>
        <dbReference type="SAM" id="Phobius"/>
    </source>
</evidence>
<evidence type="ECO:0000256" key="1">
    <source>
        <dbReference type="ARBA" id="ARBA00004141"/>
    </source>
</evidence>
<sequence>MVSFTSANMPVNETIEALWAMNFWGPVTATLDWCEANYQFSKYIAETANTWSNIVTVGLALYGARQVQEAKLPLRYVAGYTGFALIGLGSMIFHATLLYSAQLADELPMIYVATYCSAILFDTEPGWGADNVRTLFLVSAYFLFNILFTWSYSVFRNPVYHQVFFAIVMFTNAFRTAYLLKFSEVGSRIPEAKKVSIARVFSSGAAIFFFGFFVWNLDNIFCSTITHWKHAIGWPAAFLLEGHSWWHVFTATGTYLMIVGNTSPCVSRTITPSMRLSIALVFPNLYDPKPRAHSVLKSSCNDDTTIIIYAPLRSQVRINVDPLDQVVVLEISSKF</sequence>
<evidence type="ECO:0000313" key="9">
    <source>
        <dbReference type="Proteomes" id="UP001497453"/>
    </source>
</evidence>
<dbReference type="InterPro" id="IPR008901">
    <property type="entry name" value="ACER"/>
</dbReference>
<dbReference type="PANTHER" id="PTHR46187">
    <property type="entry name" value="ALKALINE CERAMIDASE 3"/>
    <property type="match status" value="1"/>
</dbReference>
<dbReference type="PANTHER" id="PTHR46187:SF3">
    <property type="entry name" value="ALKALINE CERAMIDASE 3"/>
    <property type="match status" value="1"/>
</dbReference>